<evidence type="ECO:0000256" key="3">
    <source>
        <dbReference type="ARBA" id="ARBA00022448"/>
    </source>
</evidence>
<keyword evidence="4 9" id="KW-0812">Transmembrane</keyword>
<comment type="subunit">
    <text evidence="2">The complex is composed of two ATP-binding proteins (CysA), two transmembrane proteins (CysT and CysW) and a solute-binding protein (CysP).</text>
</comment>
<dbReference type="AlphaFoldDB" id="A0AAU7CHD6"/>
<feature type="transmembrane region" description="Helical" evidence="9">
    <location>
        <begin position="63"/>
        <end position="86"/>
    </location>
</feature>
<evidence type="ECO:0000256" key="8">
    <source>
        <dbReference type="ARBA" id="ARBA00025323"/>
    </source>
</evidence>
<keyword evidence="7 9" id="KW-0472">Membrane</keyword>
<reference evidence="11" key="1">
    <citation type="submission" date="2024-05" db="EMBL/GenBank/DDBJ databases">
        <title>Planctomycetes of the genus Singulisphaera possess chitinolytic capabilities.</title>
        <authorList>
            <person name="Ivanova A."/>
        </authorList>
    </citation>
    <scope>NUCLEOTIDE SEQUENCE</scope>
    <source>
        <strain evidence="11">Ch08T</strain>
    </source>
</reference>
<comment type="similarity">
    <text evidence="9">Belongs to the binding-protein-dependent transport system permease family. CysTW subfamily.</text>
</comment>
<feature type="domain" description="ABC transmembrane type-1" evidence="10">
    <location>
        <begin position="60"/>
        <end position="263"/>
    </location>
</feature>
<dbReference type="PANTHER" id="PTHR30406:SF8">
    <property type="entry name" value="SULFATE TRANSPORT SYSTEM PERMEASE PROTEIN CYST"/>
    <property type="match status" value="1"/>
</dbReference>
<comment type="function">
    <text evidence="9">Part of the ABC transporter complex (TC 3.A.1.6.1) involved in sulfate/thiosulfate import.</text>
</comment>
<dbReference type="InterPro" id="IPR005667">
    <property type="entry name" value="Sulph_transpt2"/>
</dbReference>
<evidence type="ECO:0000256" key="5">
    <source>
        <dbReference type="ARBA" id="ARBA00022989"/>
    </source>
</evidence>
<keyword evidence="5 9" id="KW-1133">Transmembrane helix</keyword>
<gene>
    <name evidence="11" type="primary">cysT</name>
    <name evidence="11" type="ORF">V5E97_02525</name>
</gene>
<proteinExistence type="inferred from homology"/>
<comment type="caution">
    <text evidence="9">Lacks conserved residue(s) required for the propagation of feature annotation.</text>
</comment>
<feature type="transmembrane region" description="Helical" evidence="9">
    <location>
        <begin position="138"/>
        <end position="156"/>
    </location>
</feature>
<dbReference type="SUPFAM" id="SSF161098">
    <property type="entry name" value="MetI-like"/>
    <property type="match status" value="1"/>
</dbReference>
<comment type="subcellular location">
    <subcellularLocation>
        <location evidence="1">Cell membrane</location>
        <topology evidence="1">Multi-pass membrane protein</topology>
    </subcellularLocation>
</comment>
<dbReference type="InterPro" id="IPR011865">
    <property type="entry name" value="CysT_permease"/>
</dbReference>
<dbReference type="InterPro" id="IPR000515">
    <property type="entry name" value="MetI-like"/>
</dbReference>
<evidence type="ECO:0000256" key="2">
    <source>
        <dbReference type="ARBA" id="ARBA00011779"/>
    </source>
</evidence>
<evidence type="ECO:0000256" key="6">
    <source>
        <dbReference type="ARBA" id="ARBA00023032"/>
    </source>
</evidence>
<dbReference type="Gene3D" id="1.10.3720.10">
    <property type="entry name" value="MetI-like"/>
    <property type="match status" value="1"/>
</dbReference>
<dbReference type="GO" id="GO:0005886">
    <property type="term" value="C:plasma membrane"/>
    <property type="evidence" value="ECO:0007669"/>
    <property type="project" value="UniProtKB-SubCell"/>
</dbReference>
<protein>
    <recommendedName>
        <fullName evidence="9">Sulfate transport system permease protein CysT</fullName>
    </recommendedName>
</protein>
<dbReference type="CDD" id="cd06261">
    <property type="entry name" value="TM_PBP2"/>
    <property type="match status" value="1"/>
</dbReference>
<evidence type="ECO:0000256" key="7">
    <source>
        <dbReference type="ARBA" id="ARBA00023136"/>
    </source>
</evidence>
<organism evidence="11">
    <name type="scientific">Singulisphaera sp. Ch08</name>
    <dbReference type="NCBI Taxonomy" id="3120278"/>
    <lineage>
        <taxon>Bacteria</taxon>
        <taxon>Pseudomonadati</taxon>
        <taxon>Planctomycetota</taxon>
        <taxon>Planctomycetia</taxon>
        <taxon>Isosphaerales</taxon>
        <taxon>Isosphaeraceae</taxon>
        <taxon>Singulisphaera</taxon>
    </lineage>
</organism>
<feature type="transmembrane region" description="Helical" evidence="9">
    <location>
        <begin position="98"/>
        <end position="118"/>
    </location>
</feature>
<sequence length="276" mass="29329">MSSPSPTAASKSDLVLRGTALSYLALMVVLPLTALSVRAAEPGLAAFWKELTNPFAWHALKLTFATALVMVLINAVMGTATAWVLVRYSFPGKGIMNALIDVPFAVPTVVTGLMLVALYGPTSVLGSFLGRHGWGVIYQQPGIVLALLFVSYPFVIRSVQPVLLEMDPAEEEAAATLGAGSFTIFRRVTFPTLWPAVLTGTALAFSRALGEFGSVVMVAGNRPLQTKTGPMYIFGEIESGNPHGAMVVSVVLLASSLGILIVLNRLQRHGRPVHGR</sequence>
<dbReference type="Pfam" id="PF00528">
    <property type="entry name" value="BPD_transp_1"/>
    <property type="match status" value="1"/>
</dbReference>
<evidence type="ECO:0000259" key="10">
    <source>
        <dbReference type="PROSITE" id="PS50928"/>
    </source>
</evidence>
<dbReference type="EMBL" id="CP155447">
    <property type="protein sequence ID" value="XBH04912.1"/>
    <property type="molecule type" value="Genomic_DNA"/>
</dbReference>
<name>A0AAU7CHD6_9BACT</name>
<evidence type="ECO:0000256" key="9">
    <source>
        <dbReference type="RuleBase" id="RU366001"/>
    </source>
</evidence>
<dbReference type="PANTHER" id="PTHR30406">
    <property type="entry name" value="SULFATE TRANSPORT SYSTEM PERMEASE PROTEIN"/>
    <property type="match status" value="1"/>
</dbReference>
<evidence type="ECO:0000256" key="1">
    <source>
        <dbReference type="ARBA" id="ARBA00004651"/>
    </source>
</evidence>
<comment type="function">
    <text evidence="8">Part of the ABC transporter complex CysAWTP (TC 3.A.1.6.1) involved in sulfate/thiosulfate import. Probably responsible for the translocation of the substrate across the membrane.</text>
</comment>
<dbReference type="GO" id="GO:0015419">
    <property type="term" value="F:ABC-type sulfate transporter activity"/>
    <property type="evidence" value="ECO:0007669"/>
    <property type="project" value="UniProtKB-UniRule"/>
</dbReference>
<feature type="transmembrane region" description="Helical" evidence="9">
    <location>
        <begin position="244"/>
        <end position="263"/>
    </location>
</feature>
<dbReference type="NCBIfam" id="TIGR00969">
    <property type="entry name" value="3a0106s02"/>
    <property type="match status" value="1"/>
</dbReference>
<evidence type="ECO:0000313" key="11">
    <source>
        <dbReference type="EMBL" id="XBH04912.1"/>
    </source>
</evidence>
<evidence type="ECO:0000256" key="4">
    <source>
        <dbReference type="ARBA" id="ARBA00022692"/>
    </source>
</evidence>
<dbReference type="InterPro" id="IPR035906">
    <property type="entry name" value="MetI-like_sf"/>
</dbReference>
<dbReference type="RefSeq" id="WP_406697714.1">
    <property type="nucleotide sequence ID" value="NZ_CP155447.1"/>
</dbReference>
<keyword evidence="6 9" id="KW-0764">Sulfate transport</keyword>
<accession>A0AAU7CHD6</accession>
<keyword evidence="3 9" id="KW-0813">Transport</keyword>
<dbReference type="PROSITE" id="PS50928">
    <property type="entry name" value="ABC_TM1"/>
    <property type="match status" value="1"/>
</dbReference>
<dbReference type="NCBIfam" id="TIGR02139">
    <property type="entry name" value="permease_CysT"/>
    <property type="match status" value="1"/>
</dbReference>